<evidence type="ECO:0000256" key="4">
    <source>
        <dbReference type="ARBA" id="ARBA00022723"/>
    </source>
</evidence>
<evidence type="ECO:0000256" key="6">
    <source>
        <dbReference type="ARBA" id="ARBA00022801"/>
    </source>
</evidence>
<sequence>MVRLLQDPRKAGQPLLVLYDVQDDRRRTRVMAACKDYGLARMQYSAYQGKLTRTARLELETRLVKALGNSPGTIMVLQLEQAQLDTATTIEQLGDDDR</sequence>
<accession>A0A917PH09</accession>
<dbReference type="RefSeq" id="WP_188963411.1">
    <property type="nucleotide sequence ID" value="NZ_BMOE01000007.1"/>
</dbReference>
<keyword evidence="3 9" id="KW-0540">Nuclease</keyword>
<evidence type="ECO:0000256" key="2">
    <source>
        <dbReference type="ARBA" id="ARBA00009959"/>
    </source>
</evidence>
<dbReference type="PANTHER" id="PTHR34405:SF3">
    <property type="entry name" value="CRISPR-ASSOCIATED ENDORIBONUCLEASE CAS2 3"/>
    <property type="match status" value="1"/>
</dbReference>
<dbReference type="AlphaFoldDB" id="A0A917PH09"/>
<evidence type="ECO:0000313" key="11">
    <source>
        <dbReference type="Proteomes" id="UP000635726"/>
    </source>
</evidence>
<dbReference type="Pfam" id="PF09827">
    <property type="entry name" value="CRISPR_Cas2"/>
    <property type="match status" value="1"/>
</dbReference>
<dbReference type="GO" id="GO:0016787">
    <property type="term" value="F:hydrolase activity"/>
    <property type="evidence" value="ECO:0007669"/>
    <property type="project" value="UniProtKB-KW"/>
</dbReference>
<proteinExistence type="inferred from homology"/>
<dbReference type="SUPFAM" id="SSF143430">
    <property type="entry name" value="TTP0101/SSO1404-like"/>
    <property type="match status" value="1"/>
</dbReference>
<comment type="function">
    <text evidence="9">CRISPR (clustered regularly interspaced short palindromic repeat), is an adaptive immune system that provides protection against mobile genetic elements (viruses, transposable elements and conjugative plasmids). CRISPR clusters contain sequences complementary to antecedent mobile elements and target invading nucleic acids. CRISPR clusters are transcribed and processed into CRISPR RNA (crRNA). Functions as a ssRNA-specific endoribonuclease. Involved in the integration of spacer DNA into the CRISPR cassette.</text>
</comment>
<dbReference type="CDD" id="cd09725">
    <property type="entry name" value="Cas2_I_II_III"/>
    <property type="match status" value="1"/>
</dbReference>
<dbReference type="GO" id="GO:0051607">
    <property type="term" value="P:defense response to virus"/>
    <property type="evidence" value="ECO:0007669"/>
    <property type="project" value="UniProtKB-UniRule"/>
</dbReference>
<evidence type="ECO:0000256" key="5">
    <source>
        <dbReference type="ARBA" id="ARBA00022759"/>
    </source>
</evidence>
<dbReference type="HAMAP" id="MF_01471">
    <property type="entry name" value="Cas2"/>
    <property type="match status" value="1"/>
</dbReference>
<evidence type="ECO:0000256" key="3">
    <source>
        <dbReference type="ARBA" id="ARBA00022722"/>
    </source>
</evidence>
<comment type="caution">
    <text evidence="10">The sequence shown here is derived from an EMBL/GenBank/DDBJ whole genome shotgun (WGS) entry which is preliminary data.</text>
</comment>
<comment type="similarity">
    <text evidence="2 9">Belongs to the CRISPR-associated endoribonuclease Cas2 protein family.</text>
</comment>
<comment type="cofactor">
    <cofactor evidence="1 9">
        <name>Mg(2+)</name>
        <dbReference type="ChEBI" id="CHEBI:18420"/>
    </cofactor>
</comment>
<keyword evidence="5 9" id="KW-0255">Endonuclease</keyword>
<dbReference type="EMBL" id="BMOE01000007">
    <property type="protein sequence ID" value="GGJ78326.1"/>
    <property type="molecule type" value="Genomic_DNA"/>
</dbReference>
<dbReference type="EC" id="3.1.-.-" evidence="9"/>
<reference evidence="10" key="1">
    <citation type="journal article" date="2014" name="Int. J. Syst. Evol. Microbiol.">
        <title>Complete genome sequence of Corynebacterium casei LMG S-19264T (=DSM 44701T), isolated from a smear-ripened cheese.</title>
        <authorList>
            <consortium name="US DOE Joint Genome Institute (JGI-PGF)"/>
            <person name="Walter F."/>
            <person name="Albersmeier A."/>
            <person name="Kalinowski J."/>
            <person name="Ruckert C."/>
        </authorList>
    </citation>
    <scope>NUCLEOTIDE SEQUENCE</scope>
    <source>
        <strain evidence="10">JCM 14371</strain>
    </source>
</reference>
<evidence type="ECO:0000256" key="8">
    <source>
        <dbReference type="ARBA" id="ARBA00023118"/>
    </source>
</evidence>
<keyword evidence="8 9" id="KW-0051">Antiviral defense</keyword>
<dbReference type="InterPro" id="IPR019199">
    <property type="entry name" value="Virulence_VapD/CRISPR_Cas2"/>
</dbReference>
<dbReference type="Gene3D" id="3.30.70.240">
    <property type="match status" value="1"/>
</dbReference>
<dbReference type="Proteomes" id="UP000635726">
    <property type="component" value="Unassembled WGS sequence"/>
</dbReference>
<evidence type="ECO:0000313" key="10">
    <source>
        <dbReference type="EMBL" id="GGJ78326.1"/>
    </source>
</evidence>
<keyword evidence="6 9" id="KW-0378">Hydrolase</keyword>
<dbReference type="InterPro" id="IPR021127">
    <property type="entry name" value="CRISPR_associated_Cas2"/>
</dbReference>
<evidence type="ECO:0000256" key="7">
    <source>
        <dbReference type="ARBA" id="ARBA00022842"/>
    </source>
</evidence>
<evidence type="ECO:0000256" key="1">
    <source>
        <dbReference type="ARBA" id="ARBA00001946"/>
    </source>
</evidence>
<keyword evidence="7 9" id="KW-0460">Magnesium</keyword>
<keyword evidence="11" id="KW-1185">Reference proteome</keyword>
<dbReference type="GO" id="GO:0046872">
    <property type="term" value="F:metal ion binding"/>
    <property type="evidence" value="ECO:0007669"/>
    <property type="project" value="UniProtKB-UniRule"/>
</dbReference>
<dbReference type="GO" id="GO:0004521">
    <property type="term" value="F:RNA endonuclease activity"/>
    <property type="evidence" value="ECO:0007669"/>
    <property type="project" value="InterPro"/>
</dbReference>
<dbReference type="GO" id="GO:0043571">
    <property type="term" value="P:maintenance of CRISPR repeat elements"/>
    <property type="evidence" value="ECO:0007669"/>
    <property type="project" value="UniProtKB-UniRule"/>
</dbReference>
<dbReference type="PANTHER" id="PTHR34405">
    <property type="entry name" value="CRISPR-ASSOCIATED ENDORIBONUCLEASE CAS2"/>
    <property type="match status" value="1"/>
</dbReference>
<keyword evidence="4 9" id="KW-0479">Metal-binding</keyword>
<name>A0A917PH09_9DEIO</name>
<comment type="subunit">
    <text evidence="9">Homodimer, forms a heterotetramer with a Cas1 homodimer.</text>
</comment>
<protein>
    <recommendedName>
        <fullName evidence="9">CRISPR-associated endoribonuclease Cas2</fullName>
        <ecNumber evidence="9">3.1.-.-</ecNumber>
    </recommendedName>
</protein>
<organism evidence="10 11">
    <name type="scientific">Deinococcus aquiradiocola</name>
    <dbReference type="NCBI Taxonomy" id="393059"/>
    <lineage>
        <taxon>Bacteria</taxon>
        <taxon>Thermotogati</taxon>
        <taxon>Deinococcota</taxon>
        <taxon>Deinococci</taxon>
        <taxon>Deinococcales</taxon>
        <taxon>Deinococcaceae</taxon>
        <taxon>Deinococcus</taxon>
    </lineage>
</organism>
<gene>
    <name evidence="9" type="primary">cas2</name>
    <name evidence="10" type="ORF">GCM10008939_22820</name>
</gene>
<reference evidence="10" key="2">
    <citation type="submission" date="2020-09" db="EMBL/GenBank/DDBJ databases">
        <authorList>
            <person name="Sun Q."/>
            <person name="Ohkuma M."/>
        </authorList>
    </citation>
    <scope>NUCLEOTIDE SEQUENCE</scope>
    <source>
        <strain evidence="10">JCM 14371</strain>
    </source>
</reference>
<dbReference type="NCBIfam" id="TIGR01573">
    <property type="entry name" value="cas2"/>
    <property type="match status" value="1"/>
</dbReference>
<feature type="binding site" evidence="9">
    <location>
        <position position="20"/>
    </location>
    <ligand>
        <name>Mg(2+)</name>
        <dbReference type="ChEBI" id="CHEBI:18420"/>
        <note>catalytic</note>
    </ligand>
</feature>
<evidence type="ECO:0000256" key="9">
    <source>
        <dbReference type="HAMAP-Rule" id="MF_01471"/>
    </source>
</evidence>